<dbReference type="EMBL" id="CACRXK020015226">
    <property type="protein sequence ID" value="CAB4028074.1"/>
    <property type="molecule type" value="Genomic_DNA"/>
</dbReference>
<dbReference type="Gene3D" id="3.30.470.160">
    <property type="entry name" value="Inositol polyphosphate kinase"/>
    <property type="match status" value="1"/>
</dbReference>
<protein>
    <recommendedName>
        <fullName evidence="4">Kinase</fullName>
        <ecNumber evidence="4">2.7.-.-</ecNumber>
    </recommendedName>
</protein>
<comment type="caution">
    <text evidence="5">The sequence shown here is derived from an EMBL/GenBank/DDBJ whole genome shotgun (WGS) entry which is preliminary data.</text>
</comment>
<proteinExistence type="inferred from homology"/>
<dbReference type="Pfam" id="PF03770">
    <property type="entry name" value="IPK"/>
    <property type="match status" value="1"/>
</dbReference>
<dbReference type="OrthoDB" id="2573163at2759"/>
<dbReference type="GO" id="GO:0000828">
    <property type="term" value="F:inositol hexakisphosphate kinase activity"/>
    <property type="evidence" value="ECO:0007669"/>
    <property type="project" value="TreeGrafter"/>
</dbReference>
<keyword evidence="3 4" id="KW-0418">Kinase</keyword>
<keyword evidence="2 4" id="KW-0808">Transferase</keyword>
<name>A0A6S7JDD3_PARCT</name>
<comment type="similarity">
    <text evidence="1 4">Belongs to the inositol phosphokinase (IPK) family.</text>
</comment>
<organism evidence="5 6">
    <name type="scientific">Paramuricea clavata</name>
    <name type="common">Red gorgonian</name>
    <name type="synonym">Violescent sea-whip</name>
    <dbReference type="NCBI Taxonomy" id="317549"/>
    <lineage>
        <taxon>Eukaryota</taxon>
        <taxon>Metazoa</taxon>
        <taxon>Cnidaria</taxon>
        <taxon>Anthozoa</taxon>
        <taxon>Octocorallia</taxon>
        <taxon>Malacalcyonacea</taxon>
        <taxon>Plexauridae</taxon>
        <taxon>Paramuricea</taxon>
    </lineage>
</organism>
<dbReference type="EC" id="2.7.-.-" evidence="4"/>
<dbReference type="GO" id="GO:0046854">
    <property type="term" value="P:phosphatidylinositol phosphate biosynthetic process"/>
    <property type="evidence" value="ECO:0007669"/>
    <property type="project" value="TreeGrafter"/>
</dbReference>
<gene>
    <name evidence="5" type="ORF">PACLA_8A080404</name>
</gene>
<accession>A0A6S7JDD3</accession>
<sequence>MNNTDGRKLSEQGFEEALRMFFDNGEIFRCELICCFIQKLKAVLDVMEKDLCSYRFYNSSLLLVYEGEGARYSRIGKMDCFMNPSDDNHSTLDGSLEQCTCECTSEQMDIRMIDFAHVSRDDSHADKSSRDTCPDKGYIFGLKSLIRILRKIQEDHHRKKNLEFVGLTDNAERDSVDS</sequence>
<reference evidence="5" key="1">
    <citation type="submission" date="2020-04" db="EMBL/GenBank/DDBJ databases">
        <authorList>
            <person name="Alioto T."/>
            <person name="Alioto T."/>
            <person name="Gomez Garrido J."/>
        </authorList>
    </citation>
    <scope>NUCLEOTIDE SEQUENCE</scope>
    <source>
        <strain evidence="5">A484AB</strain>
    </source>
</reference>
<evidence type="ECO:0000256" key="4">
    <source>
        <dbReference type="RuleBase" id="RU363090"/>
    </source>
</evidence>
<dbReference type="InterPro" id="IPR005522">
    <property type="entry name" value="IPK"/>
</dbReference>
<dbReference type="GO" id="GO:0005737">
    <property type="term" value="C:cytoplasm"/>
    <property type="evidence" value="ECO:0007669"/>
    <property type="project" value="TreeGrafter"/>
</dbReference>
<dbReference type="Proteomes" id="UP001152795">
    <property type="component" value="Unassembled WGS sequence"/>
</dbReference>
<dbReference type="GO" id="GO:0005634">
    <property type="term" value="C:nucleus"/>
    <property type="evidence" value="ECO:0007669"/>
    <property type="project" value="TreeGrafter"/>
</dbReference>
<keyword evidence="6" id="KW-1185">Reference proteome</keyword>
<evidence type="ECO:0000313" key="5">
    <source>
        <dbReference type="EMBL" id="CAB4028074.1"/>
    </source>
</evidence>
<dbReference type="AlphaFoldDB" id="A0A6S7JDD3"/>
<dbReference type="PANTHER" id="PTHR12400:SF21">
    <property type="entry name" value="KINASE"/>
    <property type="match status" value="1"/>
</dbReference>
<evidence type="ECO:0000256" key="2">
    <source>
        <dbReference type="ARBA" id="ARBA00022679"/>
    </source>
</evidence>
<dbReference type="PANTHER" id="PTHR12400">
    <property type="entry name" value="INOSITOL POLYPHOSPHATE KINASE"/>
    <property type="match status" value="1"/>
</dbReference>
<evidence type="ECO:0000256" key="1">
    <source>
        <dbReference type="ARBA" id="ARBA00007374"/>
    </source>
</evidence>
<evidence type="ECO:0000313" key="6">
    <source>
        <dbReference type="Proteomes" id="UP001152795"/>
    </source>
</evidence>
<dbReference type="InterPro" id="IPR038286">
    <property type="entry name" value="IPK_sf"/>
</dbReference>
<dbReference type="GO" id="GO:0032958">
    <property type="term" value="P:inositol phosphate biosynthetic process"/>
    <property type="evidence" value="ECO:0007669"/>
    <property type="project" value="InterPro"/>
</dbReference>
<evidence type="ECO:0000256" key="3">
    <source>
        <dbReference type="ARBA" id="ARBA00022777"/>
    </source>
</evidence>
<dbReference type="SUPFAM" id="SSF56104">
    <property type="entry name" value="SAICAR synthase-like"/>
    <property type="match status" value="1"/>
</dbReference>